<evidence type="ECO:0000313" key="1">
    <source>
        <dbReference type="EMBL" id="GAG09626.1"/>
    </source>
</evidence>
<accession>X0WAD7</accession>
<organism evidence="1">
    <name type="scientific">marine sediment metagenome</name>
    <dbReference type="NCBI Taxonomy" id="412755"/>
    <lineage>
        <taxon>unclassified sequences</taxon>
        <taxon>metagenomes</taxon>
        <taxon>ecological metagenomes</taxon>
    </lineage>
</organism>
<dbReference type="AlphaFoldDB" id="X0WAD7"/>
<gene>
    <name evidence="1" type="ORF">S01H1_40891</name>
</gene>
<protein>
    <submittedName>
        <fullName evidence="1">Uncharacterized protein</fullName>
    </submittedName>
</protein>
<dbReference type="EMBL" id="BARS01025910">
    <property type="protein sequence ID" value="GAG09626.1"/>
    <property type="molecule type" value="Genomic_DNA"/>
</dbReference>
<feature type="non-terminal residue" evidence="1">
    <location>
        <position position="33"/>
    </location>
</feature>
<name>X0WAD7_9ZZZZ</name>
<comment type="caution">
    <text evidence="1">The sequence shown here is derived from an EMBL/GenBank/DDBJ whole genome shotgun (WGS) entry which is preliminary data.</text>
</comment>
<reference evidence="1" key="1">
    <citation type="journal article" date="2014" name="Front. Microbiol.">
        <title>High frequency of phylogenetically diverse reductive dehalogenase-homologous genes in deep subseafloor sedimentary metagenomes.</title>
        <authorList>
            <person name="Kawai M."/>
            <person name="Futagami T."/>
            <person name="Toyoda A."/>
            <person name="Takaki Y."/>
            <person name="Nishi S."/>
            <person name="Hori S."/>
            <person name="Arai W."/>
            <person name="Tsubouchi T."/>
            <person name="Morono Y."/>
            <person name="Uchiyama I."/>
            <person name="Ito T."/>
            <person name="Fujiyama A."/>
            <person name="Inagaki F."/>
            <person name="Takami H."/>
        </authorList>
    </citation>
    <scope>NUCLEOTIDE SEQUENCE</scope>
    <source>
        <strain evidence="1">Expedition CK06-06</strain>
    </source>
</reference>
<sequence length="33" mass="3648">MPLYLNQDRGSSIVSLTVMSFLAISFKNSLLDS</sequence>
<proteinExistence type="predicted"/>